<evidence type="ECO:0000313" key="3">
    <source>
        <dbReference type="Proteomes" id="UP001589755"/>
    </source>
</evidence>
<dbReference type="InterPro" id="IPR011969">
    <property type="entry name" value="Clan_AA_Asp_peptidase_C"/>
</dbReference>
<dbReference type="Pfam" id="PF13975">
    <property type="entry name" value="gag-asp_proteas"/>
    <property type="match status" value="1"/>
</dbReference>
<dbReference type="EMBL" id="JBHLXD010000061">
    <property type="protein sequence ID" value="MFC0210557.1"/>
    <property type="molecule type" value="Genomic_DNA"/>
</dbReference>
<comment type="caution">
    <text evidence="2">The sequence shown here is derived from an EMBL/GenBank/DDBJ whole genome shotgun (WGS) entry which is preliminary data.</text>
</comment>
<evidence type="ECO:0000256" key="1">
    <source>
        <dbReference type="SAM" id="SignalP"/>
    </source>
</evidence>
<dbReference type="GO" id="GO:0008233">
    <property type="term" value="F:peptidase activity"/>
    <property type="evidence" value="ECO:0007669"/>
    <property type="project" value="UniProtKB-KW"/>
</dbReference>
<accession>A0ABV6DD81</accession>
<dbReference type="GO" id="GO:0006508">
    <property type="term" value="P:proteolysis"/>
    <property type="evidence" value="ECO:0007669"/>
    <property type="project" value="UniProtKB-KW"/>
</dbReference>
<keyword evidence="2" id="KW-0645">Protease</keyword>
<keyword evidence="1" id="KW-0732">Signal</keyword>
<evidence type="ECO:0000313" key="2">
    <source>
        <dbReference type="EMBL" id="MFC0210557.1"/>
    </source>
</evidence>
<reference evidence="2 3" key="1">
    <citation type="submission" date="2024-09" db="EMBL/GenBank/DDBJ databases">
        <authorList>
            <person name="Sun Q."/>
            <person name="Mori K."/>
        </authorList>
    </citation>
    <scope>NUCLEOTIDE SEQUENCE [LARGE SCALE GENOMIC DNA]</scope>
    <source>
        <strain evidence="2 3">CCM 8543</strain>
    </source>
</reference>
<dbReference type="NCBIfam" id="TIGR02281">
    <property type="entry name" value="clan_AA_DTGA"/>
    <property type="match status" value="1"/>
</dbReference>
<dbReference type="RefSeq" id="WP_261519946.1">
    <property type="nucleotide sequence ID" value="NZ_JAODNW010000007.1"/>
</dbReference>
<dbReference type="Gene3D" id="2.40.70.10">
    <property type="entry name" value="Acid Proteases"/>
    <property type="match status" value="1"/>
</dbReference>
<dbReference type="Proteomes" id="UP001589755">
    <property type="component" value="Unassembled WGS sequence"/>
</dbReference>
<dbReference type="EC" id="3.4.23.-" evidence="2"/>
<feature type="signal peptide" evidence="1">
    <location>
        <begin position="1"/>
        <end position="16"/>
    </location>
</feature>
<keyword evidence="2" id="KW-0378">Hydrolase</keyword>
<name>A0ABV6DD81_9HYPH</name>
<dbReference type="PROSITE" id="PS00141">
    <property type="entry name" value="ASP_PROTEASE"/>
    <property type="match status" value="1"/>
</dbReference>
<protein>
    <submittedName>
        <fullName evidence="2">TIGR02281 family clan AA aspartic protease</fullName>
        <ecNumber evidence="2">3.4.23.-</ecNumber>
    </submittedName>
</protein>
<dbReference type="InterPro" id="IPR021109">
    <property type="entry name" value="Peptidase_aspartic_dom_sf"/>
</dbReference>
<dbReference type="InterPro" id="IPR034122">
    <property type="entry name" value="Retropepsin-like_bacterial"/>
</dbReference>
<keyword evidence="3" id="KW-1185">Reference proteome</keyword>
<dbReference type="CDD" id="cd05483">
    <property type="entry name" value="retropepsin_like_bacteria"/>
    <property type="match status" value="1"/>
</dbReference>
<dbReference type="SUPFAM" id="SSF50630">
    <property type="entry name" value="Acid proteases"/>
    <property type="match status" value="1"/>
</dbReference>
<proteinExistence type="predicted"/>
<organism evidence="2 3">
    <name type="scientific">Chelativorans intermedius</name>
    <dbReference type="NCBI Taxonomy" id="515947"/>
    <lineage>
        <taxon>Bacteria</taxon>
        <taxon>Pseudomonadati</taxon>
        <taxon>Pseudomonadota</taxon>
        <taxon>Alphaproteobacteria</taxon>
        <taxon>Hyphomicrobiales</taxon>
        <taxon>Phyllobacteriaceae</taxon>
        <taxon>Chelativorans</taxon>
    </lineage>
</organism>
<dbReference type="InterPro" id="IPR001969">
    <property type="entry name" value="Aspartic_peptidase_AS"/>
</dbReference>
<feature type="chain" id="PRO_5046279374" evidence="1">
    <location>
        <begin position="17"/>
        <end position="182"/>
    </location>
</feature>
<gene>
    <name evidence="2" type="ORF">ACFFJ2_19395</name>
</gene>
<sequence>MLRNFILLGVMAGTFAAIPAVLQGNPQAVEAVLRRLLAQEPPRPTAAVVPTSRRGQALAGRKVRIAADSRGHYAAEFRFNGRNIRAMVDTGATLVAVNESTARRIGLKLSRSDFRHRVNTANGPAPAAVATIDDLRIDRILVREVQAVVLKDDALAGTLVGMSFLNRLSRFGVEDGMLLLEQ</sequence>